<sequence length="221" mass="24939">MKNRFLSHAKATLLLLPLTFAITLAPQAVKADEVGGALWRGATYATIAAVAYTNPFNADSFRFTTGAYPDHDAIQFEANLRYDLTETKHLFRAVTITPFLDVSYSAWQFSKDGLNLTNKGNVLGIAPGARIEWPTFLYVLDFIDVRAGVSILAPTQLENKDDTVRDFGGNFTFSEQFAMGGYFSEQKRWEWQVGIQHHSNHNIYEQNNGIEFYNITIGYNY</sequence>
<dbReference type="Pfam" id="PF09411">
    <property type="entry name" value="PagL"/>
    <property type="match status" value="1"/>
</dbReference>
<gene>
    <name evidence="2" type="ordered locus">Thicy_1321</name>
</gene>
<accession>F6D9N6</accession>
<feature type="signal peptide" evidence="1">
    <location>
        <begin position="1"/>
        <end position="31"/>
    </location>
</feature>
<evidence type="ECO:0000313" key="3">
    <source>
        <dbReference type="Proteomes" id="UP000009232"/>
    </source>
</evidence>
<reference evidence="2 3" key="1">
    <citation type="submission" date="2011-05" db="EMBL/GenBank/DDBJ databases">
        <title>Complete sequence of Thioalkalimicrobium cyclicum ALM1.</title>
        <authorList>
            <consortium name="US DOE Joint Genome Institute"/>
            <person name="Lucas S."/>
            <person name="Han J."/>
            <person name="Lapidus A."/>
            <person name="Cheng J.-F."/>
            <person name="Goodwin L."/>
            <person name="Pitluck S."/>
            <person name="Peters L."/>
            <person name="Mikhailova N."/>
            <person name="Davenport K."/>
            <person name="Han C."/>
            <person name="Tapia R."/>
            <person name="Land M."/>
            <person name="Hauser L."/>
            <person name="Kyrpides N."/>
            <person name="Ivanova N."/>
            <person name="Pagani I."/>
            <person name="Kappler U."/>
            <person name="Woyke T."/>
        </authorList>
    </citation>
    <scope>NUCLEOTIDE SEQUENCE [LARGE SCALE GENOMIC DNA]</scope>
    <source>
        <strain evidence="3">DSM 14477 / JCM 11371 / ALM1</strain>
    </source>
</reference>
<dbReference type="Proteomes" id="UP000009232">
    <property type="component" value="Chromosome"/>
</dbReference>
<dbReference type="eggNOG" id="ENOG5033RUF">
    <property type="taxonomic scope" value="Bacteria"/>
</dbReference>
<keyword evidence="1" id="KW-0732">Signal</keyword>
<dbReference type="RefSeq" id="WP_013835861.1">
    <property type="nucleotide sequence ID" value="NC_015581.1"/>
</dbReference>
<dbReference type="AlphaFoldDB" id="F6D9N6"/>
<protein>
    <submittedName>
        <fullName evidence="2">Lipid A 3-O-deacylase-related protein</fullName>
    </submittedName>
</protein>
<evidence type="ECO:0000256" key="1">
    <source>
        <dbReference type="SAM" id="SignalP"/>
    </source>
</evidence>
<dbReference type="KEGG" id="tcy:Thicy_1321"/>
<name>F6D9N6_THICA</name>
<dbReference type="HOGENOM" id="CLU_1250159_0_0_6"/>
<dbReference type="OrthoDB" id="6119438at2"/>
<organism evidence="2 3">
    <name type="scientific">Thiomicrospira cyclica (strain DSM 14477 / JCM 11371 / ALM1)</name>
    <name type="common">Thioalkalimicrobium cyclicum</name>
    <dbReference type="NCBI Taxonomy" id="717773"/>
    <lineage>
        <taxon>Bacteria</taxon>
        <taxon>Pseudomonadati</taxon>
        <taxon>Pseudomonadota</taxon>
        <taxon>Gammaproteobacteria</taxon>
        <taxon>Thiotrichales</taxon>
        <taxon>Piscirickettsiaceae</taxon>
        <taxon>Thiomicrospira</taxon>
    </lineage>
</organism>
<dbReference type="STRING" id="717773.Thicy_1321"/>
<feature type="chain" id="PRO_5003338817" evidence="1">
    <location>
        <begin position="32"/>
        <end position="221"/>
    </location>
</feature>
<dbReference type="Gene3D" id="2.40.160.20">
    <property type="match status" value="1"/>
</dbReference>
<keyword evidence="3" id="KW-1185">Reference proteome</keyword>
<dbReference type="InterPro" id="IPR018550">
    <property type="entry name" value="Lipid-A_deacylase-rel"/>
</dbReference>
<evidence type="ECO:0000313" key="2">
    <source>
        <dbReference type="EMBL" id="AEG32085.1"/>
    </source>
</evidence>
<proteinExistence type="predicted"/>
<dbReference type="EMBL" id="CP002776">
    <property type="protein sequence ID" value="AEG32085.1"/>
    <property type="molecule type" value="Genomic_DNA"/>
</dbReference>